<protein>
    <submittedName>
        <fullName evidence="1">Uncharacterized protein</fullName>
    </submittedName>
</protein>
<proteinExistence type="predicted"/>
<keyword evidence="2" id="KW-1185">Reference proteome</keyword>
<gene>
    <name evidence="1" type="ORF">CGXH109_LOCUS120620</name>
</gene>
<dbReference type="AlphaFoldDB" id="A0A9W4S2Z8"/>
<organism evidence="1 2">
    <name type="scientific">Colletotrichum noveboracense</name>
    <dbReference type="NCBI Taxonomy" id="2664923"/>
    <lineage>
        <taxon>Eukaryota</taxon>
        <taxon>Fungi</taxon>
        <taxon>Dikarya</taxon>
        <taxon>Ascomycota</taxon>
        <taxon>Pezizomycotina</taxon>
        <taxon>Sordariomycetes</taxon>
        <taxon>Hypocreomycetidae</taxon>
        <taxon>Glomerellales</taxon>
        <taxon>Glomerellaceae</taxon>
        <taxon>Colletotrichum</taxon>
        <taxon>Colletotrichum gloeosporioides species complex</taxon>
    </lineage>
</organism>
<sequence length="273" mass="31776">MVAREFPSSRNYTFYPQAFHPRYRNFSSSQPPMFLNSLYTAIRGLLQHQEKYTPQPKRPPRNKGVCNSHPNSTNILRIHLITHKRQTGGYTAAYLQLTNARELRILICFFCAKHKSYIHLFRLIPLKVFPRVIYTYSYLFKLALGEIERRYICGGKHSLSLAHSKAVAVLDQLGRYTFTGYKRHLLITPYINLAILGLDSSATSSAIMNMRLWLRSAKTGRLMLLHINKLWYYYGNSMATYCETEIWFDQLGKDAFRSPSAITSFMIELLREI</sequence>
<evidence type="ECO:0000313" key="1">
    <source>
        <dbReference type="EMBL" id="CAI0652787.1"/>
    </source>
</evidence>
<comment type="caution">
    <text evidence="1">The sequence shown here is derived from an EMBL/GenBank/DDBJ whole genome shotgun (WGS) entry which is preliminary data.</text>
</comment>
<reference evidence="1" key="1">
    <citation type="submission" date="2022-08" db="EMBL/GenBank/DDBJ databases">
        <authorList>
            <person name="Giroux E."/>
            <person name="Giroux E."/>
        </authorList>
    </citation>
    <scope>NUCLEOTIDE SEQUENCE</scope>
    <source>
        <strain evidence="1">H1091258</strain>
    </source>
</reference>
<name>A0A9W4S2Z8_9PEZI</name>
<accession>A0A9W4S2Z8</accession>
<evidence type="ECO:0000313" key="2">
    <source>
        <dbReference type="Proteomes" id="UP001152533"/>
    </source>
</evidence>
<dbReference type="EMBL" id="CAMGZC010001441">
    <property type="protein sequence ID" value="CAI0652787.1"/>
    <property type="molecule type" value="Genomic_DNA"/>
</dbReference>
<dbReference type="Proteomes" id="UP001152533">
    <property type="component" value="Unassembled WGS sequence"/>
</dbReference>